<organism evidence="3">
    <name type="scientific">Haemonchus placei</name>
    <name type="common">Barber's pole worm</name>
    <dbReference type="NCBI Taxonomy" id="6290"/>
    <lineage>
        <taxon>Eukaryota</taxon>
        <taxon>Metazoa</taxon>
        <taxon>Ecdysozoa</taxon>
        <taxon>Nematoda</taxon>
        <taxon>Chromadorea</taxon>
        <taxon>Rhabditida</taxon>
        <taxon>Rhabditina</taxon>
        <taxon>Rhabditomorpha</taxon>
        <taxon>Strongyloidea</taxon>
        <taxon>Trichostrongylidae</taxon>
        <taxon>Haemonchus</taxon>
    </lineage>
</organism>
<dbReference type="EMBL" id="UZAF01021912">
    <property type="protein sequence ID" value="VDO81855.1"/>
    <property type="molecule type" value="Genomic_DNA"/>
</dbReference>
<dbReference type="STRING" id="6290.A0A0N4X729"/>
<dbReference type="OrthoDB" id="26539at2759"/>
<proteinExistence type="predicted"/>
<dbReference type="Proteomes" id="UP000268014">
    <property type="component" value="Unassembled WGS sequence"/>
</dbReference>
<reference evidence="3" key="1">
    <citation type="submission" date="2017-02" db="UniProtKB">
        <authorList>
            <consortium name="WormBaseParasite"/>
        </authorList>
    </citation>
    <scope>IDENTIFICATION</scope>
</reference>
<evidence type="ECO:0000313" key="2">
    <source>
        <dbReference type="Proteomes" id="UP000268014"/>
    </source>
</evidence>
<reference evidence="1 2" key="2">
    <citation type="submission" date="2018-11" db="EMBL/GenBank/DDBJ databases">
        <authorList>
            <consortium name="Pathogen Informatics"/>
        </authorList>
    </citation>
    <scope>NUCLEOTIDE SEQUENCE [LARGE SCALE GENOMIC DNA]</scope>
    <source>
        <strain evidence="1 2">MHpl1</strain>
    </source>
</reference>
<dbReference type="WBParaSite" id="HPLM_0002017101-mRNA-1">
    <property type="protein sequence ID" value="HPLM_0002017101-mRNA-1"/>
    <property type="gene ID" value="HPLM_0002017101"/>
</dbReference>
<sequence>MKQAHRDSLSILILQDPYGAYSRFPPLSETMVFFFRCMIRRLVINDSNNVGFVPSNYVRRESLVDKAKGTFKGFAKSRSRTTDLDLEKSPSASLAVIDIHSGFASNNNQTKNGCETPLESAKVKILFFFTTPRTVCFFFLL</sequence>
<keyword evidence="2" id="KW-1185">Reference proteome</keyword>
<name>A0A0N4X729_HAEPC</name>
<dbReference type="AlphaFoldDB" id="A0A0N4X729"/>
<evidence type="ECO:0000313" key="1">
    <source>
        <dbReference type="EMBL" id="VDO81855.1"/>
    </source>
</evidence>
<gene>
    <name evidence="1" type="ORF">HPLM_LOCUS20163</name>
</gene>
<accession>A0A0N4X729</accession>
<protein>
    <submittedName>
        <fullName evidence="1 3">Uncharacterized protein</fullName>
    </submittedName>
</protein>
<evidence type="ECO:0000313" key="3">
    <source>
        <dbReference type="WBParaSite" id="HPLM_0002017101-mRNA-1"/>
    </source>
</evidence>